<evidence type="ECO:0000313" key="7">
    <source>
        <dbReference type="Proteomes" id="UP000799302"/>
    </source>
</evidence>
<evidence type="ECO:0000256" key="3">
    <source>
        <dbReference type="ARBA" id="ARBA00022737"/>
    </source>
</evidence>
<feature type="domain" description="MIOS-like alpha-solenoid" evidence="5">
    <location>
        <begin position="491"/>
        <end position="723"/>
    </location>
</feature>
<keyword evidence="7" id="KW-1185">Reference proteome</keyword>
<dbReference type="InterPro" id="IPR031488">
    <property type="entry name" value="Zn_ribbon_mio"/>
</dbReference>
<dbReference type="InterPro" id="IPR049092">
    <property type="entry name" value="MIOS_a-sol"/>
</dbReference>
<gene>
    <name evidence="6" type="ORF">BT63DRAFT_479765</name>
</gene>
<dbReference type="InterPro" id="IPR036322">
    <property type="entry name" value="WD40_repeat_dom_sf"/>
</dbReference>
<evidence type="ECO:0000259" key="4">
    <source>
        <dbReference type="Pfam" id="PF17034"/>
    </source>
</evidence>
<evidence type="ECO:0000259" key="5">
    <source>
        <dbReference type="Pfam" id="PF21719"/>
    </source>
</evidence>
<dbReference type="InterPro" id="IPR037593">
    <property type="entry name" value="MIOS/Sea4"/>
</dbReference>
<dbReference type="SUPFAM" id="SSF50978">
    <property type="entry name" value="WD40 repeat-like"/>
    <property type="match status" value="1"/>
</dbReference>
<reference evidence="6" key="1">
    <citation type="journal article" date="2020" name="Stud. Mycol.">
        <title>101 Dothideomycetes genomes: a test case for predicting lifestyles and emergence of pathogens.</title>
        <authorList>
            <person name="Haridas S."/>
            <person name="Albert R."/>
            <person name="Binder M."/>
            <person name="Bloem J."/>
            <person name="Labutti K."/>
            <person name="Salamov A."/>
            <person name="Andreopoulos B."/>
            <person name="Baker S."/>
            <person name="Barry K."/>
            <person name="Bills G."/>
            <person name="Bluhm B."/>
            <person name="Cannon C."/>
            <person name="Castanera R."/>
            <person name="Culley D."/>
            <person name="Daum C."/>
            <person name="Ezra D."/>
            <person name="Gonzalez J."/>
            <person name="Henrissat B."/>
            <person name="Kuo A."/>
            <person name="Liang C."/>
            <person name="Lipzen A."/>
            <person name="Lutzoni F."/>
            <person name="Magnuson J."/>
            <person name="Mondo S."/>
            <person name="Nolan M."/>
            <person name="Ohm R."/>
            <person name="Pangilinan J."/>
            <person name="Park H.-J."/>
            <person name="Ramirez L."/>
            <person name="Alfaro M."/>
            <person name="Sun H."/>
            <person name="Tritt A."/>
            <person name="Yoshinaga Y."/>
            <person name="Zwiers L.-H."/>
            <person name="Turgeon B."/>
            <person name="Goodwin S."/>
            <person name="Spatafora J."/>
            <person name="Crous P."/>
            <person name="Grigoriev I."/>
        </authorList>
    </citation>
    <scope>NUCLEOTIDE SEQUENCE</scope>
    <source>
        <strain evidence="6">CBS 115976</strain>
    </source>
</reference>
<protein>
    <submittedName>
        <fullName evidence="6">Uncharacterized protein</fullName>
    </submittedName>
</protein>
<comment type="similarity">
    <text evidence="1">Belongs to the WD repeat mio family.</text>
</comment>
<keyword evidence="2" id="KW-0853">WD repeat</keyword>
<dbReference type="PANTHER" id="PTHR16453">
    <property type="entry name" value="WD40 DOMAIN-CONTAINING PROTEIN MIO FAMILY MEMBER"/>
    <property type="match status" value="1"/>
</dbReference>
<dbReference type="OrthoDB" id="341486at2759"/>
<evidence type="ECO:0000256" key="1">
    <source>
        <dbReference type="ARBA" id="ARBA00009713"/>
    </source>
</evidence>
<dbReference type="Proteomes" id="UP000799302">
    <property type="component" value="Unassembled WGS sequence"/>
</dbReference>
<dbReference type="AlphaFoldDB" id="A0A6A6UA84"/>
<dbReference type="GO" id="GO:0005737">
    <property type="term" value="C:cytoplasm"/>
    <property type="evidence" value="ECO:0007669"/>
    <property type="project" value="TreeGrafter"/>
</dbReference>
<sequence length="1120" mass="125669">MASYVRWSPHSTIDSKQFVLLDTQSARIQLCRVESVGSANTPVQVVQHKVLCSRDRLPNFTAFDFSRNDRYIVGLGGGTGEATIVSLNPDKPQAESIIRSFPVKSQRRCNSLAFNSKNVIATALERVRNDSGLSLCDLGGNSPEPFRKLAPSEGVTSVKFFGQNPDLLLAGIQKQYVRLYDLRDNHTSNAQQCPSRIVHNLAIDPLDENYFISAGPEKEPIVAVWDRRHLRVGGSVTPSSETGPQGAVLEMRPALDTTNSCSILSLRFSGVKRGCFEVLSSSGELRTIELAQHAARSDLKQSSHNALGGSPWASTMYTRRTHTLAHPAWSSLHGRDEKLKIVSCDFMSWQGLSSDVSLLALNQNRQITRLKMHGTPRKLNITALDEIWLWKDRPKVLKVRERAETSAADLITIQEKANLGSARRTSDQSLQNSSARLRELSLESLAHKTPNHYESPFYTSSNDKHEDLMSMNFPQYTPSLEDALKLLPIQRRRCQEGYSLVPAKNQRIVDNDPWLVDMWGIIQRFEDLAKNDGMYHEGVDLAYLGVYAIWTQDFNHRNRIFGRDSFSSADYNEAVISILQRRGYPSFQGHKTKFPALRQLCLAVCGWAFSKEVLRQKCQILMDRGQYYKAIVVAVMRGFKDLAQDLLRTAIQTKRLQNIGLGAVIACESVNEEQRELCSWMAEETDDPYLKALLAYFVSGDWKVVADMPLLPLSDRIGCALKYVDDTRLTEFIKLQTSISAVAGHTEGLVLTGLTDRAVDLFRQYVAKFNDLQTAVLAMSFSCPVYVSDPRFDMWRETYLMQMQTWRAFNERTAYLDAHTKRSSARSGARFGNAPARPLTLRCIHCQGTLAPHTLKRATTNTSTVTQSTTGTLLTVSAPKMPFSASASAHSGLVCPHCGRAMPHCGICGLLLGAPDPRKVNGAAAELLAKEDALFRQALFCVTCTHVFHGNHARDWFARHKMCPVPDYGMWFGRRYINAIPHAQPYCNPTNFLENYPFRNPSTNITMSLSCWLQNPKFKCFCCLYKCNSEDISDHSEDCLDDDCPTKHPKTAKQCRYCKDYRCSRTLRNCICRNHTTCATEIRGVRIASKSSTGSSKPSRKSVFPPGQKGLCKCCRDRKC</sequence>
<dbReference type="PANTHER" id="PTHR16453:SF9">
    <property type="entry name" value="GATOR COMPLEX PROTEIN MIOS"/>
    <property type="match status" value="1"/>
</dbReference>
<dbReference type="Gene3D" id="2.130.10.10">
    <property type="entry name" value="YVTN repeat-like/Quinoprotein amine dehydrogenase"/>
    <property type="match status" value="1"/>
</dbReference>
<dbReference type="GO" id="GO:1904263">
    <property type="term" value="P:positive regulation of TORC1 signaling"/>
    <property type="evidence" value="ECO:0007669"/>
    <property type="project" value="TreeGrafter"/>
</dbReference>
<name>A0A6A6UA84_9PEZI</name>
<keyword evidence="3" id="KW-0677">Repeat</keyword>
<evidence type="ECO:0000256" key="2">
    <source>
        <dbReference type="ARBA" id="ARBA00022574"/>
    </source>
</evidence>
<accession>A0A6A6UA84</accession>
<dbReference type="EMBL" id="MU004236">
    <property type="protein sequence ID" value="KAF2668357.1"/>
    <property type="molecule type" value="Genomic_DNA"/>
</dbReference>
<dbReference type="InterPro" id="IPR015943">
    <property type="entry name" value="WD40/YVTN_repeat-like_dom_sf"/>
</dbReference>
<evidence type="ECO:0000313" key="6">
    <source>
        <dbReference type="EMBL" id="KAF2668357.1"/>
    </source>
</evidence>
<dbReference type="Pfam" id="PF17034">
    <property type="entry name" value="zinc_ribbon_16"/>
    <property type="match status" value="1"/>
</dbReference>
<organism evidence="6 7">
    <name type="scientific">Microthyrium microscopicum</name>
    <dbReference type="NCBI Taxonomy" id="703497"/>
    <lineage>
        <taxon>Eukaryota</taxon>
        <taxon>Fungi</taxon>
        <taxon>Dikarya</taxon>
        <taxon>Ascomycota</taxon>
        <taxon>Pezizomycotina</taxon>
        <taxon>Dothideomycetes</taxon>
        <taxon>Dothideomycetes incertae sedis</taxon>
        <taxon>Microthyriales</taxon>
        <taxon>Microthyriaceae</taxon>
        <taxon>Microthyrium</taxon>
    </lineage>
</organism>
<proteinExistence type="inferred from homology"/>
<feature type="domain" description="GATOR2 complex protein MIO zinc-ribbon like" evidence="4">
    <location>
        <begin position="892"/>
        <end position="967"/>
    </location>
</feature>
<dbReference type="Pfam" id="PF21719">
    <property type="entry name" value="MIOS_a-sol"/>
    <property type="match status" value="1"/>
</dbReference>